<evidence type="ECO:0000256" key="3">
    <source>
        <dbReference type="ARBA" id="ARBA00022989"/>
    </source>
</evidence>
<evidence type="ECO:0000313" key="7">
    <source>
        <dbReference type="EMBL" id="SZX61814.1"/>
    </source>
</evidence>
<reference evidence="7 8" key="1">
    <citation type="submission" date="2016-10" db="EMBL/GenBank/DDBJ databases">
        <authorList>
            <person name="Cai Z."/>
        </authorList>
    </citation>
    <scope>NUCLEOTIDE SEQUENCE [LARGE SCALE GENOMIC DNA]</scope>
</reference>
<dbReference type="InterPro" id="IPR003807">
    <property type="entry name" value="DUF202"/>
</dbReference>
<dbReference type="Pfam" id="PF02656">
    <property type="entry name" value="DUF202"/>
    <property type="match status" value="1"/>
</dbReference>
<dbReference type="AlphaFoldDB" id="A0A383VB27"/>
<evidence type="ECO:0000256" key="2">
    <source>
        <dbReference type="ARBA" id="ARBA00022692"/>
    </source>
</evidence>
<organism evidence="7 8">
    <name type="scientific">Tetradesmus obliquus</name>
    <name type="common">Green alga</name>
    <name type="synonym">Acutodesmus obliquus</name>
    <dbReference type="NCBI Taxonomy" id="3088"/>
    <lineage>
        <taxon>Eukaryota</taxon>
        <taxon>Viridiplantae</taxon>
        <taxon>Chlorophyta</taxon>
        <taxon>core chlorophytes</taxon>
        <taxon>Chlorophyceae</taxon>
        <taxon>CS clade</taxon>
        <taxon>Sphaeropleales</taxon>
        <taxon>Scenedesmaceae</taxon>
        <taxon>Tetradesmus</taxon>
    </lineage>
</organism>
<dbReference type="PANTHER" id="PTHR46140">
    <property type="entry name" value="VACUOLAR TRANSPORTER CHAPERONE 1-RELATED"/>
    <property type="match status" value="1"/>
</dbReference>
<feature type="transmembrane region" description="Helical" evidence="5">
    <location>
        <begin position="87"/>
        <end position="105"/>
    </location>
</feature>
<evidence type="ECO:0000256" key="4">
    <source>
        <dbReference type="ARBA" id="ARBA00023136"/>
    </source>
</evidence>
<evidence type="ECO:0000313" key="8">
    <source>
        <dbReference type="Proteomes" id="UP000256970"/>
    </source>
</evidence>
<keyword evidence="8" id="KW-1185">Reference proteome</keyword>
<evidence type="ECO:0000259" key="6">
    <source>
        <dbReference type="Pfam" id="PF02656"/>
    </source>
</evidence>
<sequence>MASAATNQVFDTMFGTKYHTPGAELQLPRKVPMRVEPKSYFANERTFLSWCSMATTMGGVSSAMVGLSMTAASSSEGRLISRKTVDLVSAVYVPVAILMICYALFTYEWRSKFMHRKQVGFFDDKVGPITLAAIVMVTLVAITIMAFIDVLS</sequence>
<comment type="subcellular location">
    <subcellularLocation>
        <location evidence="1">Endomembrane system</location>
        <topology evidence="1">Multi-pass membrane protein</topology>
    </subcellularLocation>
</comment>
<name>A0A383VB27_TETOB</name>
<dbReference type="Proteomes" id="UP000256970">
    <property type="component" value="Unassembled WGS sequence"/>
</dbReference>
<dbReference type="GO" id="GO:0012505">
    <property type="term" value="C:endomembrane system"/>
    <property type="evidence" value="ECO:0007669"/>
    <property type="project" value="UniProtKB-SubCell"/>
</dbReference>
<feature type="domain" description="DUF202" evidence="6">
    <location>
        <begin position="38"/>
        <end position="112"/>
    </location>
</feature>
<evidence type="ECO:0000256" key="1">
    <source>
        <dbReference type="ARBA" id="ARBA00004127"/>
    </source>
</evidence>
<keyword evidence="3 5" id="KW-1133">Transmembrane helix</keyword>
<dbReference type="PANTHER" id="PTHR46140:SF1">
    <property type="entry name" value="VACUOLAR TRANSPORTER CHAPERONE COMPLEX SUBUNIT 4-RELATED"/>
    <property type="match status" value="1"/>
</dbReference>
<keyword evidence="4 5" id="KW-0472">Membrane</keyword>
<dbReference type="EMBL" id="FNXT01000178">
    <property type="protein sequence ID" value="SZX61814.1"/>
    <property type="molecule type" value="Genomic_DNA"/>
</dbReference>
<proteinExistence type="predicted"/>
<dbReference type="InterPro" id="IPR051572">
    <property type="entry name" value="VTC_Complex_Subunit"/>
</dbReference>
<protein>
    <recommendedName>
        <fullName evidence="6">DUF202 domain-containing protein</fullName>
    </recommendedName>
</protein>
<feature type="transmembrane region" description="Helical" evidence="5">
    <location>
        <begin position="126"/>
        <end position="148"/>
    </location>
</feature>
<feature type="transmembrane region" description="Helical" evidence="5">
    <location>
        <begin position="47"/>
        <end position="67"/>
    </location>
</feature>
<keyword evidence="2 5" id="KW-0812">Transmembrane</keyword>
<gene>
    <name evidence="7" type="ORF">BQ4739_LOCUS2371</name>
</gene>
<evidence type="ECO:0000256" key="5">
    <source>
        <dbReference type="SAM" id="Phobius"/>
    </source>
</evidence>
<accession>A0A383VB27</accession>